<sequence length="233" mass="26289">MTNGYVKQTIEAPTIVYFAASLFSYQELAGNILLAEAIERVSQGRYKIMLPQNDKQDSDHGKDIRDHNFASIAKCDMILINYNGTEIDSGTVVEQQFTRDLDMPAVIVRTDFRRGGDCNLPFNLMAGYYPRTELVEINAMSELKIADAQVAKHLSIDDRNKQIQIQMADSIARKVLVALDNTITTSPLMPAEHRKQIHEWTITKMGIGPKYAADILASLKEQTVRDFSSRVYQ</sequence>
<evidence type="ECO:0008006" key="6">
    <source>
        <dbReference type="Google" id="ProtNLM"/>
    </source>
</evidence>
<dbReference type="OrthoDB" id="3644625at2759"/>
<gene>
    <name evidence="1" type="ORF">GPM918_LOCUS16774</name>
    <name evidence="2" type="ORF">OVA965_LOCUS23865</name>
    <name evidence="3" type="ORF">SRO942_LOCUS16773</name>
    <name evidence="4" type="ORF">TMI583_LOCUS24583</name>
</gene>
<evidence type="ECO:0000313" key="2">
    <source>
        <dbReference type="EMBL" id="CAF1198420.1"/>
    </source>
</evidence>
<dbReference type="EMBL" id="CAJOBC010004475">
    <property type="protein sequence ID" value="CAF3829254.1"/>
    <property type="molecule type" value="Genomic_DNA"/>
</dbReference>
<accession>A0A814LAX2</accession>
<dbReference type="SUPFAM" id="SSF52309">
    <property type="entry name" value="N-(deoxy)ribosyltransferase-like"/>
    <property type="match status" value="1"/>
</dbReference>
<keyword evidence="5" id="KW-1185">Reference proteome</keyword>
<dbReference type="Proteomes" id="UP000681722">
    <property type="component" value="Unassembled WGS sequence"/>
</dbReference>
<proteinExistence type="predicted"/>
<dbReference type="Proteomes" id="UP000677228">
    <property type="component" value="Unassembled WGS sequence"/>
</dbReference>
<protein>
    <recommendedName>
        <fullName evidence="6">Nucleoside 2-deoxyribosyltransferase</fullName>
    </recommendedName>
</protein>
<evidence type="ECO:0000313" key="4">
    <source>
        <dbReference type="EMBL" id="CAF4008534.1"/>
    </source>
</evidence>
<comment type="caution">
    <text evidence="1">The sequence shown here is derived from an EMBL/GenBank/DDBJ whole genome shotgun (WGS) entry which is preliminary data.</text>
</comment>
<dbReference type="Proteomes" id="UP000663829">
    <property type="component" value="Unassembled WGS sequence"/>
</dbReference>
<name>A0A814LAX2_9BILA</name>
<reference evidence="1" key="1">
    <citation type="submission" date="2021-02" db="EMBL/GenBank/DDBJ databases">
        <authorList>
            <person name="Nowell W R."/>
        </authorList>
    </citation>
    <scope>NUCLEOTIDE SEQUENCE</scope>
</reference>
<dbReference type="InterPro" id="IPR007710">
    <property type="entry name" value="Nucleoside_deoxyribTrfase"/>
</dbReference>
<dbReference type="EMBL" id="CAJNOK010014138">
    <property type="protein sequence ID" value="CAF1198420.1"/>
    <property type="molecule type" value="Genomic_DNA"/>
</dbReference>
<organism evidence="1 5">
    <name type="scientific">Didymodactylos carnosus</name>
    <dbReference type="NCBI Taxonomy" id="1234261"/>
    <lineage>
        <taxon>Eukaryota</taxon>
        <taxon>Metazoa</taxon>
        <taxon>Spiralia</taxon>
        <taxon>Gnathifera</taxon>
        <taxon>Rotifera</taxon>
        <taxon>Eurotatoria</taxon>
        <taxon>Bdelloidea</taxon>
        <taxon>Philodinida</taxon>
        <taxon>Philodinidae</taxon>
        <taxon>Didymodactylos</taxon>
    </lineage>
</organism>
<dbReference type="Proteomes" id="UP000682733">
    <property type="component" value="Unassembled WGS sequence"/>
</dbReference>
<dbReference type="Pfam" id="PF05014">
    <property type="entry name" value="Nuc_deoxyrib_tr"/>
    <property type="match status" value="1"/>
</dbReference>
<dbReference type="AlphaFoldDB" id="A0A814LAX2"/>
<evidence type="ECO:0000313" key="5">
    <source>
        <dbReference type="Proteomes" id="UP000663829"/>
    </source>
</evidence>
<evidence type="ECO:0000313" key="1">
    <source>
        <dbReference type="EMBL" id="CAF1060934.1"/>
    </source>
</evidence>
<evidence type="ECO:0000313" key="3">
    <source>
        <dbReference type="EMBL" id="CAF3829254.1"/>
    </source>
</evidence>
<dbReference type="Gene3D" id="3.40.50.450">
    <property type="match status" value="1"/>
</dbReference>
<dbReference type="EMBL" id="CAJNOQ010004475">
    <property type="protein sequence ID" value="CAF1060934.1"/>
    <property type="molecule type" value="Genomic_DNA"/>
</dbReference>
<dbReference type="EMBL" id="CAJOBA010035668">
    <property type="protein sequence ID" value="CAF4008534.1"/>
    <property type="molecule type" value="Genomic_DNA"/>
</dbReference>